<dbReference type="STRING" id="89784.SAMN04489725_10538"/>
<name>A0A1H2T2G7_9BACL</name>
<protein>
    <submittedName>
        <fullName evidence="2">RNHCP domain-containing protein</fullName>
    </submittedName>
</protein>
<evidence type="ECO:0000313" key="3">
    <source>
        <dbReference type="Proteomes" id="UP000182589"/>
    </source>
</evidence>
<accession>A0A1H2T2G7</accession>
<feature type="domain" description="RNHCP" evidence="1">
    <location>
        <begin position="8"/>
        <end position="88"/>
    </location>
</feature>
<dbReference type="Pfam" id="PF12647">
    <property type="entry name" value="RNHCP"/>
    <property type="match status" value="1"/>
</dbReference>
<dbReference type="RefSeq" id="WP_040288970.1">
    <property type="nucleotide sequence ID" value="NZ_BSRA01000007.1"/>
</dbReference>
<keyword evidence="3" id="KW-1185">Reference proteome</keyword>
<sequence>MSRFTHRNESFTCINCGLQVEPSERTCRNHCPHCLYSVHLDVFPGDRQANCGGIMEPLRIEYNSRKGYQIVHRCQRCGHESRNIVLQDVAVQPDEQEALYELMKHPKA</sequence>
<dbReference type="AlphaFoldDB" id="A0A1H2T2G7"/>
<dbReference type="InterPro" id="IPR024439">
    <property type="entry name" value="RNHCP"/>
</dbReference>
<gene>
    <name evidence="2" type="ORF">SAMN04489725_10538</name>
</gene>
<evidence type="ECO:0000259" key="1">
    <source>
        <dbReference type="Pfam" id="PF12647"/>
    </source>
</evidence>
<evidence type="ECO:0000313" key="2">
    <source>
        <dbReference type="EMBL" id="SDW37905.1"/>
    </source>
</evidence>
<organism evidence="2 3">
    <name type="scientific">Alicyclobacillus hesperidum</name>
    <dbReference type="NCBI Taxonomy" id="89784"/>
    <lineage>
        <taxon>Bacteria</taxon>
        <taxon>Bacillati</taxon>
        <taxon>Bacillota</taxon>
        <taxon>Bacilli</taxon>
        <taxon>Bacillales</taxon>
        <taxon>Alicyclobacillaceae</taxon>
        <taxon>Alicyclobacillus</taxon>
    </lineage>
</organism>
<proteinExistence type="predicted"/>
<dbReference type="EMBL" id="FNOJ01000005">
    <property type="protein sequence ID" value="SDW37905.1"/>
    <property type="molecule type" value="Genomic_DNA"/>
</dbReference>
<reference evidence="3" key="1">
    <citation type="submission" date="2016-10" db="EMBL/GenBank/DDBJ databases">
        <authorList>
            <person name="Varghese N."/>
        </authorList>
    </citation>
    <scope>NUCLEOTIDE SEQUENCE [LARGE SCALE GENOMIC DNA]</scope>
    <source>
        <strain evidence="3">DSM 12489</strain>
    </source>
</reference>
<dbReference type="Proteomes" id="UP000182589">
    <property type="component" value="Unassembled WGS sequence"/>
</dbReference>